<reference evidence="4" key="2">
    <citation type="submission" date="2025-08" db="UniProtKB">
        <authorList>
            <consortium name="Ensembl"/>
        </authorList>
    </citation>
    <scope>IDENTIFICATION</scope>
</reference>
<dbReference type="PANTHER" id="PTHR11360">
    <property type="entry name" value="MONOCARBOXYLATE TRANSPORTER"/>
    <property type="match status" value="1"/>
</dbReference>
<sequence length="487" mass="52985">MAPPGKEEALDGGWGWVIIVVSFISQFLAYGSPHAVGVLYPEWLEAFGESKGKTAWVGSLVSGTGLIASPICHMFVSKFGARPVMILSGFMMGSGFILSSFAPNIQFLFFSYGVMVGLGCGLTYAATVTIICQYFDKRRGLALGIVATGTSFGGFVYASLQMELIKIYGLNGCLLIIGALSLNILVCGGPMRPLQLKGYSLKRKECQTVKMAKLSVQDINDKNDKFDKCSENNEVLNVEIVNGEKKQKRFQERCSIAAVVKNKDAYFKYIQTSTKLLQDRLFVSLCISMFLFDIGSFPPVLFMEDVAKNSGLSDEEYILPLVSILSIMMGVGKLALGIVADLTWMNSYYLYAFTIGASGAALLCIPLACSYVTFAVLSGILGFFSGNWSIFPYVTSKIVGTETLTHAYGVLMFFAGLGMLLGPPAIGWFYDWTQSYSAAFYFSGTCVLLGGFNLLLASLSCWDKNNSKNKRPNVKYVSSCDSVASFA</sequence>
<feature type="domain" description="Major facilitator superfamily (MFS) profile" evidence="3">
    <location>
        <begin position="18"/>
        <end position="462"/>
    </location>
</feature>
<keyword evidence="2" id="KW-1133">Transmembrane helix</keyword>
<dbReference type="InterPro" id="IPR036259">
    <property type="entry name" value="MFS_trans_sf"/>
</dbReference>
<reference evidence="4" key="1">
    <citation type="submission" date="2021-06" db="EMBL/GenBank/DDBJ databases">
        <authorList>
            <consortium name="Wellcome Sanger Institute Data Sharing"/>
        </authorList>
    </citation>
    <scope>NUCLEOTIDE SEQUENCE [LARGE SCALE GENOMIC DNA]</scope>
</reference>
<keyword evidence="2" id="KW-0472">Membrane</keyword>
<dbReference type="Proteomes" id="UP000694620">
    <property type="component" value="Chromosome 2"/>
</dbReference>
<feature type="transmembrane region" description="Helical" evidence="2">
    <location>
        <begin position="317"/>
        <end position="336"/>
    </location>
</feature>
<evidence type="ECO:0000256" key="1">
    <source>
        <dbReference type="ARBA" id="ARBA00004141"/>
    </source>
</evidence>
<evidence type="ECO:0000313" key="4">
    <source>
        <dbReference type="Ensembl" id="ENSECRP00000002913.1"/>
    </source>
</evidence>
<dbReference type="GO" id="GO:0016020">
    <property type="term" value="C:membrane"/>
    <property type="evidence" value="ECO:0007669"/>
    <property type="project" value="UniProtKB-SubCell"/>
</dbReference>
<dbReference type="SUPFAM" id="SSF103473">
    <property type="entry name" value="MFS general substrate transporter"/>
    <property type="match status" value="1"/>
</dbReference>
<accession>A0A8C4RN35</accession>
<feature type="transmembrane region" description="Helical" evidence="2">
    <location>
        <begin position="141"/>
        <end position="160"/>
    </location>
</feature>
<dbReference type="Pfam" id="PF07690">
    <property type="entry name" value="MFS_1"/>
    <property type="match status" value="2"/>
</dbReference>
<feature type="transmembrane region" description="Helical" evidence="2">
    <location>
        <begin position="374"/>
        <end position="395"/>
    </location>
</feature>
<feature type="transmembrane region" description="Helical" evidence="2">
    <location>
        <begin position="12"/>
        <end position="35"/>
    </location>
</feature>
<dbReference type="PANTHER" id="PTHR11360:SF158">
    <property type="entry name" value="MONOCARBOXYLATE TRANSPORTER 9"/>
    <property type="match status" value="1"/>
</dbReference>
<dbReference type="AlphaFoldDB" id="A0A8C4RN35"/>
<feature type="transmembrane region" description="Helical" evidence="2">
    <location>
        <begin position="55"/>
        <end position="76"/>
    </location>
</feature>
<name>A0A8C4RN35_ERPCA</name>
<feature type="transmembrane region" description="Helical" evidence="2">
    <location>
        <begin position="348"/>
        <end position="368"/>
    </location>
</feature>
<feature type="transmembrane region" description="Helical" evidence="2">
    <location>
        <begin position="109"/>
        <end position="134"/>
    </location>
</feature>
<comment type="subcellular location">
    <subcellularLocation>
        <location evidence="1">Membrane</location>
        <topology evidence="1">Multi-pass membrane protein</topology>
    </subcellularLocation>
</comment>
<dbReference type="GO" id="GO:0008028">
    <property type="term" value="F:monocarboxylic acid transmembrane transporter activity"/>
    <property type="evidence" value="ECO:0007669"/>
    <property type="project" value="TreeGrafter"/>
</dbReference>
<feature type="transmembrane region" description="Helical" evidence="2">
    <location>
        <begin position="407"/>
        <end position="426"/>
    </location>
</feature>
<organism evidence="4 5">
    <name type="scientific">Erpetoichthys calabaricus</name>
    <name type="common">Rope fish</name>
    <name type="synonym">Calamoichthys calabaricus</name>
    <dbReference type="NCBI Taxonomy" id="27687"/>
    <lineage>
        <taxon>Eukaryota</taxon>
        <taxon>Metazoa</taxon>
        <taxon>Chordata</taxon>
        <taxon>Craniata</taxon>
        <taxon>Vertebrata</taxon>
        <taxon>Euteleostomi</taxon>
        <taxon>Actinopterygii</taxon>
        <taxon>Polypteriformes</taxon>
        <taxon>Polypteridae</taxon>
        <taxon>Erpetoichthys</taxon>
    </lineage>
</organism>
<feature type="transmembrane region" description="Helical" evidence="2">
    <location>
        <begin position="83"/>
        <end position="103"/>
    </location>
</feature>
<dbReference type="PROSITE" id="PS50850">
    <property type="entry name" value="MFS"/>
    <property type="match status" value="1"/>
</dbReference>
<keyword evidence="5" id="KW-1185">Reference proteome</keyword>
<dbReference type="InterPro" id="IPR050327">
    <property type="entry name" value="Proton-linked_MCT"/>
</dbReference>
<dbReference type="OrthoDB" id="6509908at2759"/>
<dbReference type="InterPro" id="IPR011701">
    <property type="entry name" value="MFS"/>
</dbReference>
<gene>
    <name evidence="4" type="primary">SLC16A9</name>
    <name evidence="4" type="synonym">slc16a9b</name>
</gene>
<dbReference type="Ensembl" id="ENSECRT00000002961.1">
    <property type="protein sequence ID" value="ENSECRP00000002913.1"/>
    <property type="gene ID" value="ENSECRG00000001995.1"/>
</dbReference>
<proteinExistence type="predicted"/>
<feature type="transmembrane region" description="Helical" evidence="2">
    <location>
        <begin position="166"/>
        <end position="187"/>
    </location>
</feature>
<feature type="transmembrane region" description="Helical" evidence="2">
    <location>
        <begin position="438"/>
        <end position="462"/>
    </location>
</feature>
<protein>
    <submittedName>
        <fullName evidence="4">Solute carrier family 16 member 9a</fullName>
    </submittedName>
</protein>
<evidence type="ECO:0000313" key="5">
    <source>
        <dbReference type="Proteomes" id="UP000694620"/>
    </source>
</evidence>
<dbReference type="InterPro" id="IPR020846">
    <property type="entry name" value="MFS_dom"/>
</dbReference>
<dbReference type="Gene3D" id="1.20.1250.20">
    <property type="entry name" value="MFS general substrate transporter like domains"/>
    <property type="match status" value="2"/>
</dbReference>
<evidence type="ECO:0000259" key="3">
    <source>
        <dbReference type="PROSITE" id="PS50850"/>
    </source>
</evidence>
<evidence type="ECO:0000256" key="2">
    <source>
        <dbReference type="SAM" id="Phobius"/>
    </source>
</evidence>
<reference evidence="4" key="3">
    <citation type="submission" date="2025-09" db="UniProtKB">
        <authorList>
            <consortium name="Ensembl"/>
        </authorList>
    </citation>
    <scope>IDENTIFICATION</scope>
</reference>
<feature type="transmembrane region" description="Helical" evidence="2">
    <location>
        <begin position="281"/>
        <end position="302"/>
    </location>
</feature>
<keyword evidence="2" id="KW-0812">Transmembrane</keyword>
<dbReference type="GeneTree" id="ENSGT00940000156416"/>